<dbReference type="EMBL" id="ML739249">
    <property type="protein sequence ID" value="KAE8350089.1"/>
    <property type="molecule type" value="Genomic_DNA"/>
</dbReference>
<organism evidence="13 14">
    <name type="scientific">Aspergillus coremiiformis</name>
    <dbReference type="NCBI Taxonomy" id="138285"/>
    <lineage>
        <taxon>Eukaryota</taxon>
        <taxon>Fungi</taxon>
        <taxon>Dikarya</taxon>
        <taxon>Ascomycota</taxon>
        <taxon>Pezizomycotina</taxon>
        <taxon>Eurotiomycetes</taxon>
        <taxon>Eurotiomycetidae</taxon>
        <taxon>Eurotiales</taxon>
        <taxon>Aspergillaceae</taxon>
        <taxon>Aspergillus</taxon>
        <taxon>Aspergillus subgen. Circumdati</taxon>
    </lineage>
</organism>
<keyword evidence="13" id="KW-0808">Transferase</keyword>
<accession>A0A5N6Z081</accession>
<evidence type="ECO:0000256" key="1">
    <source>
        <dbReference type="ARBA" id="ARBA00003747"/>
    </source>
</evidence>
<dbReference type="PANTHER" id="PTHR44329">
    <property type="entry name" value="SERINE/THREONINE-PROTEIN KINASE TNNI3K-RELATED"/>
    <property type="match status" value="1"/>
</dbReference>
<dbReference type="CDD" id="cd00180">
    <property type="entry name" value="PKc"/>
    <property type="match status" value="1"/>
</dbReference>
<dbReference type="InterPro" id="IPR008266">
    <property type="entry name" value="Tyr_kinase_AS"/>
</dbReference>
<reference evidence="14" key="1">
    <citation type="submission" date="2019-04" db="EMBL/GenBank/DDBJ databases">
        <title>Friends and foes A comparative genomics studyof 23 Aspergillus species from section Flavi.</title>
        <authorList>
            <consortium name="DOE Joint Genome Institute"/>
            <person name="Kjaerbolling I."/>
            <person name="Vesth T."/>
            <person name="Frisvad J.C."/>
            <person name="Nybo J.L."/>
            <person name="Theobald S."/>
            <person name="Kildgaard S."/>
            <person name="Isbrandt T."/>
            <person name="Kuo A."/>
            <person name="Sato A."/>
            <person name="Lyhne E.K."/>
            <person name="Kogle M.E."/>
            <person name="Wiebenga A."/>
            <person name="Kun R.S."/>
            <person name="Lubbers R.J."/>
            <person name="Makela M.R."/>
            <person name="Barry K."/>
            <person name="Chovatia M."/>
            <person name="Clum A."/>
            <person name="Daum C."/>
            <person name="Haridas S."/>
            <person name="He G."/>
            <person name="LaButti K."/>
            <person name="Lipzen A."/>
            <person name="Mondo S."/>
            <person name="Riley R."/>
            <person name="Salamov A."/>
            <person name="Simmons B.A."/>
            <person name="Magnuson J.K."/>
            <person name="Henrissat B."/>
            <person name="Mortensen U.H."/>
            <person name="Larsen T.O."/>
            <person name="Devries R.P."/>
            <person name="Grigoriev I.V."/>
            <person name="Machida M."/>
            <person name="Baker S.E."/>
            <person name="Andersen M.R."/>
        </authorList>
    </citation>
    <scope>NUCLEOTIDE SEQUENCE [LARGE SCALE GENOMIC DNA]</scope>
    <source>
        <strain evidence="14">CBS 553.77</strain>
    </source>
</reference>
<protein>
    <recommendedName>
        <fullName evidence="6">EKC/KEOPS complex subunit BUD32</fullName>
        <ecNumber evidence="4">2.7.11.1</ecNumber>
    </recommendedName>
    <alternativeName>
        <fullName evidence="8 9">Atypical Serine/threonine protein kinase BUD32</fullName>
    </alternativeName>
    <alternativeName>
        <fullName evidence="5">EKC/KEOPS complex subunit bud32</fullName>
    </alternativeName>
</protein>
<evidence type="ECO:0000259" key="12">
    <source>
        <dbReference type="PROSITE" id="PS50011"/>
    </source>
</evidence>
<dbReference type="Proteomes" id="UP000327118">
    <property type="component" value="Unassembled WGS sequence"/>
</dbReference>
<evidence type="ECO:0000256" key="3">
    <source>
        <dbReference type="ARBA" id="ARBA00011534"/>
    </source>
</evidence>
<dbReference type="EC" id="2.7.11.1" evidence="4"/>
<keyword evidence="13" id="KW-0418">Kinase</keyword>
<evidence type="ECO:0000256" key="6">
    <source>
        <dbReference type="ARBA" id="ARBA00019973"/>
    </source>
</evidence>
<dbReference type="GO" id="GO:0000781">
    <property type="term" value="C:chromosome, telomeric region"/>
    <property type="evidence" value="ECO:0007669"/>
    <property type="project" value="UniProtKB-SubCell"/>
</dbReference>
<dbReference type="InterPro" id="IPR000719">
    <property type="entry name" value="Prot_kinase_dom"/>
</dbReference>
<evidence type="ECO:0000256" key="8">
    <source>
        <dbReference type="ARBA" id="ARBA00030980"/>
    </source>
</evidence>
<evidence type="ECO:0000313" key="13">
    <source>
        <dbReference type="EMBL" id="KAE8350089.1"/>
    </source>
</evidence>
<keyword evidence="7" id="KW-0779">Telomere</keyword>
<dbReference type="InterPro" id="IPR051681">
    <property type="entry name" value="Ser/Thr_Kinases-Pseudokinases"/>
</dbReference>
<dbReference type="OrthoDB" id="1668230at2759"/>
<evidence type="ECO:0000256" key="10">
    <source>
        <dbReference type="ARBA" id="ARBA00047899"/>
    </source>
</evidence>
<evidence type="ECO:0000256" key="4">
    <source>
        <dbReference type="ARBA" id="ARBA00012513"/>
    </source>
</evidence>
<evidence type="ECO:0000256" key="7">
    <source>
        <dbReference type="ARBA" id="ARBA00022895"/>
    </source>
</evidence>
<comment type="function">
    <text evidence="1">Component of the EKC/KEOPS complex that is required for the formation of a threonylcarbamoyl group on adenosine at position 37 (t(6)A37) in tRNAs that read codons beginning with adenine. The complex is probably involved in the transfer of the threonylcarbamoyl moiety of threonylcarbamoyl-AMP (TC-AMP) to the N6 group of A37. BUD32 has ATPase activity in the context of the EKC/KEOPS complex and likely plays a supporting role to the catalytic subunit KAE1. The EKC/KEOPS complex also promotes both telomere uncapping and telomere elongation. The complex is required for efficient recruitment of transcriptional coactivators.</text>
</comment>
<dbReference type="GO" id="GO:0005524">
    <property type="term" value="F:ATP binding"/>
    <property type="evidence" value="ECO:0007669"/>
    <property type="project" value="InterPro"/>
</dbReference>
<comment type="subcellular location">
    <subcellularLocation>
        <location evidence="2">Chromosome</location>
        <location evidence="2">Telomere</location>
    </subcellularLocation>
</comment>
<evidence type="ECO:0000256" key="9">
    <source>
        <dbReference type="ARBA" id="ARBA00033194"/>
    </source>
</evidence>
<comment type="catalytic activity">
    <reaction evidence="10">
        <text>L-threonyl-[protein] + ATP = O-phospho-L-threonyl-[protein] + ADP + H(+)</text>
        <dbReference type="Rhea" id="RHEA:46608"/>
        <dbReference type="Rhea" id="RHEA-COMP:11060"/>
        <dbReference type="Rhea" id="RHEA-COMP:11605"/>
        <dbReference type="ChEBI" id="CHEBI:15378"/>
        <dbReference type="ChEBI" id="CHEBI:30013"/>
        <dbReference type="ChEBI" id="CHEBI:30616"/>
        <dbReference type="ChEBI" id="CHEBI:61977"/>
        <dbReference type="ChEBI" id="CHEBI:456216"/>
        <dbReference type="EC" id="2.7.11.1"/>
    </reaction>
</comment>
<keyword evidence="14" id="KW-1185">Reference proteome</keyword>
<evidence type="ECO:0000256" key="5">
    <source>
        <dbReference type="ARBA" id="ARBA00013948"/>
    </source>
</evidence>
<keyword evidence="7" id="KW-0158">Chromosome</keyword>
<gene>
    <name evidence="13" type="ORF">BDV28DRAFT_151271</name>
</gene>
<dbReference type="AlphaFoldDB" id="A0A5N6Z081"/>
<comment type="subunit">
    <text evidence="3">Component of the EKC/KEOPS complex composed of at least BUD32, CGI121, GON7, KAE1 and PCC1; the whole complex dimerizes.</text>
</comment>
<proteinExistence type="predicted"/>
<feature type="domain" description="Protein kinase" evidence="12">
    <location>
        <begin position="77"/>
        <end position="336"/>
    </location>
</feature>
<sequence length="336" mass="38747">MSVILRSLSPFRWIIFTFGRLLSYPFYKLKAFKVQDPSRGDTESDRAISHKHCTLQEGKLGRCSKYPTVITYRHIRADAEAEIPIPKFGEVIYISKGEFITRGGTAILERLPSGNVVKTPTPNPYFLQEEDDCRRNMRLEALIYKTINGHPRVPKCIDWDPTTCCLTIEYLVNGDLREYVKRNHETITADLRRKWAKQAAEGLRILHCLDIIHCDISPRNFLLDPNLDLKISDFAGSSLLGSMPSAFSNTRYRHPNCNWDVPRFEDDIFGLGSLIYFIMTSDYPFAEVPSDEVETLYKRLEFPDVCHIACGSIIEQCWFQTVDATDVYEYFKVMDD</sequence>
<dbReference type="PROSITE" id="PS00109">
    <property type="entry name" value="PROTEIN_KINASE_TYR"/>
    <property type="match status" value="1"/>
</dbReference>
<dbReference type="PROSITE" id="PS50011">
    <property type="entry name" value="PROTEIN_KINASE_DOM"/>
    <property type="match status" value="1"/>
</dbReference>
<comment type="catalytic activity">
    <reaction evidence="11">
        <text>L-seryl-[protein] + ATP = O-phospho-L-seryl-[protein] + ADP + H(+)</text>
        <dbReference type="Rhea" id="RHEA:17989"/>
        <dbReference type="Rhea" id="RHEA-COMP:9863"/>
        <dbReference type="Rhea" id="RHEA-COMP:11604"/>
        <dbReference type="ChEBI" id="CHEBI:15378"/>
        <dbReference type="ChEBI" id="CHEBI:29999"/>
        <dbReference type="ChEBI" id="CHEBI:30616"/>
        <dbReference type="ChEBI" id="CHEBI:83421"/>
        <dbReference type="ChEBI" id="CHEBI:456216"/>
        <dbReference type="EC" id="2.7.11.1"/>
    </reaction>
</comment>
<dbReference type="Pfam" id="PF00069">
    <property type="entry name" value="Pkinase"/>
    <property type="match status" value="1"/>
</dbReference>
<dbReference type="Gene3D" id="1.10.510.10">
    <property type="entry name" value="Transferase(Phosphotransferase) domain 1"/>
    <property type="match status" value="1"/>
</dbReference>
<dbReference type="SUPFAM" id="SSF56112">
    <property type="entry name" value="Protein kinase-like (PK-like)"/>
    <property type="match status" value="1"/>
</dbReference>
<evidence type="ECO:0000313" key="14">
    <source>
        <dbReference type="Proteomes" id="UP000327118"/>
    </source>
</evidence>
<dbReference type="PANTHER" id="PTHR44329:SF214">
    <property type="entry name" value="PROTEIN KINASE DOMAIN-CONTAINING PROTEIN"/>
    <property type="match status" value="1"/>
</dbReference>
<dbReference type="GO" id="GO:0004674">
    <property type="term" value="F:protein serine/threonine kinase activity"/>
    <property type="evidence" value="ECO:0007669"/>
    <property type="project" value="UniProtKB-EC"/>
</dbReference>
<name>A0A5N6Z081_9EURO</name>
<evidence type="ECO:0000256" key="11">
    <source>
        <dbReference type="ARBA" id="ARBA00048679"/>
    </source>
</evidence>
<dbReference type="InterPro" id="IPR011009">
    <property type="entry name" value="Kinase-like_dom_sf"/>
</dbReference>
<evidence type="ECO:0000256" key="2">
    <source>
        <dbReference type="ARBA" id="ARBA00004574"/>
    </source>
</evidence>